<dbReference type="AlphaFoldDB" id="A0A8J7VWZ3"/>
<feature type="domain" description="Integrase catalytic" evidence="2">
    <location>
        <begin position="195"/>
        <end position="358"/>
    </location>
</feature>
<dbReference type="SUPFAM" id="SSF53098">
    <property type="entry name" value="Ribonuclease H-like"/>
    <property type="match status" value="1"/>
</dbReference>
<evidence type="ECO:0000256" key="1">
    <source>
        <dbReference type="ARBA" id="ARBA00009964"/>
    </source>
</evidence>
<proteinExistence type="inferred from homology"/>
<evidence type="ECO:0000313" key="3">
    <source>
        <dbReference type="EMBL" id="MBR0564484.1"/>
    </source>
</evidence>
<gene>
    <name evidence="3" type="ORF">KB893_18600</name>
</gene>
<dbReference type="InterPro" id="IPR009057">
    <property type="entry name" value="Homeodomain-like_sf"/>
</dbReference>
<dbReference type="Gene3D" id="3.30.420.10">
    <property type="entry name" value="Ribonuclease H-like superfamily/Ribonuclease H"/>
    <property type="match status" value="1"/>
</dbReference>
<accession>A0A8J7VWZ3</accession>
<dbReference type="NCBIfam" id="NF033516">
    <property type="entry name" value="transpos_IS3"/>
    <property type="match status" value="1"/>
</dbReference>
<comment type="similarity">
    <text evidence="1">Belongs to the transposase 8 family.</text>
</comment>
<dbReference type="InterPro" id="IPR048020">
    <property type="entry name" value="Transpos_IS3"/>
</dbReference>
<dbReference type="Gene3D" id="1.10.10.60">
    <property type="entry name" value="Homeodomain-like"/>
    <property type="match status" value="1"/>
</dbReference>
<organism evidence="3">
    <name type="scientific">Coralloluteibacterium stylophorae</name>
    <dbReference type="NCBI Taxonomy" id="1776034"/>
    <lineage>
        <taxon>Bacteria</taxon>
        <taxon>Pseudomonadati</taxon>
        <taxon>Pseudomonadota</taxon>
        <taxon>Gammaproteobacteria</taxon>
        <taxon>Lysobacterales</taxon>
        <taxon>Lysobacteraceae</taxon>
        <taxon>Coralloluteibacterium</taxon>
    </lineage>
</organism>
<dbReference type="EMBL" id="JAGQFT010000372">
    <property type="protein sequence ID" value="MBR0564484.1"/>
    <property type="molecule type" value="Genomic_DNA"/>
</dbReference>
<dbReference type="InterPro" id="IPR036397">
    <property type="entry name" value="RNaseH_sf"/>
</dbReference>
<name>A0A8J7VWZ3_9GAMM</name>
<dbReference type="InterPro" id="IPR002514">
    <property type="entry name" value="Transposase_8"/>
</dbReference>
<reference evidence="3" key="1">
    <citation type="submission" date="2021-04" db="EMBL/GenBank/DDBJ databases">
        <authorList>
            <person name="Karlyshev A.V."/>
        </authorList>
    </citation>
    <scope>NUCLEOTIDE SEQUENCE</scope>
    <source>
        <strain evidence="3">LMG 29479</strain>
    </source>
</reference>
<sequence>MKKSRFTEEQVVRILKEVEAGAKVNETCRKHGISEPTYYAWKSKYAGLEVSQLRHLKDVEAELARMKRMYAELALEHHALKDVLSRKGLGQARRLELSLAMQVDHGLSARRADRALGLSRSARHYQPRVRDDGPLMAVIEAHLQENPGHGFGLLFDEALRPAGWGKTRAWRVYKALRLNLPRRGKRRLPDRIRTPLEIPVCANHTWSADFMADALWSGRRFRTLNINDDFNRESLRIEIDTSLPSSRVVRALDELVELRGAPRRLRLDNGPEFISATLAQWARRHHVELLHIQPGKPTQNAYIERFNRTFRTEVLDRYVFTSLHEVRRMAEDWRHRYNHTRPHRALGGLPPVRFAMAHSPTASSSG</sequence>
<dbReference type="Pfam" id="PF01527">
    <property type="entry name" value="HTH_Tnp_1"/>
    <property type="match status" value="1"/>
</dbReference>
<dbReference type="InterPro" id="IPR012337">
    <property type="entry name" value="RNaseH-like_sf"/>
</dbReference>
<dbReference type="GO" id="GO:0015074">
    <property type="term" value="P:DNA integration"/>
    <property type="evidence" value="ECO:0007669"/>
    <property type="project" value="InterPro"/>
</dbReference>
<dbReference type="Pfam" id="PF13683">
    <property type="entry name" value="rve_3"/>
    <property type="match status" value="1"/>
</dbReference>
<dbReference type="SUPFAM" id="SSF46689">
    <property type="entry name" value="Homeodomain-like"/>
    <property type="match status" value="1"/>
</dbReference>
<evidence type="ECO:0000259" key="2">
    <source>
        <dbReference type="PROSITE" id="PS50994"/>
    </source>
</evidence>
<dbReference type="InterPro" id="IPR001584">
    <property type="entry name" value="Integrase_cat-core"/>
</dbReference>
<dbReference type="GO" id="GO:0006313">
    <property type="term" value="P:DNA transposition"/>
    <property type="evidence" value="ECO:0007669"/>
    <property type="project" value="InterPro"/>
</dbReference>
<dbReference type="GO" id="GO:0003677">
    <property type="term" value="F:DNA binding"/>
    <property type="evidence" value="ECO:0007669"/>
    <property type="project" value="InterPro"/>
</dbReference>
<dbReference type="PANTHER" id="PTHR47515:SF2">
    <property type="entry name" value="INTEGRASE CORE DOMAIN PROTEIN"/>
    <property type="match status" value="1"/>
</dbReference>
<dbReference type="GO" id="GO:0004803">
    <property type="term" value="F:transposase activity"/>
    <property type="evidence" value="ECO:0007669"/>
    <property type="project" value="InterPro"/>
</dbReference>
<dbReference type="PANTHER" id="PTHR47515">
    <property type="entry name" value="LOW CALCIUM RESPONSE LOCUS PROTEIN T"/>
    <property type="match status" value="1"/>
</dbReference>
<dbReference type="PROSITE" id="PS50994">
    <property type="entry name" value="INTEGRASE"/>
    <property type="match status" value="1"/>
</dbReference>
<protein>
    <submittedName>
        <fullName evidence="3">IS3 family transposase</fullName>
    </submittedName>
</protein>
<comment type="caution">
    <text evidence="3">The sequence shown here is derived from an EMBL/GenBank/DDBJ whole genome shotgun (WGS) entry which is preliminary data.</text>
</comment>